<dbReference type="PANTHER" id="PTHR32071">
    <property type="entry name" value="TRANSCRIPTIONAL REGULATORY PROTEIN"/>
    <property type="match status" value="1"/>
</dbReference>
<evidence type="ECO:0000256" key="1">
    <source>
        <dbReference type="ARBA" id="ARBA00022553"/>
    </source>
</evidence>
<dbReference type="SMART" id="SM00448">
    <property type="entry name" value="REC"/>
    <property type="match status" value="1"/>
</dbReference>
<dbReference type="InterPro" id="IPR002197">
    <property type="entry name" value="HTH_Fis"/>
</dbReference>
<dbReference type="InterPro" id="IPR003593">
    <property type="entry name" value="AAA+_ATPase"/>
</dbReference>
<dbReference type="SUPFAM" id="SSF52540">
    <property type="entry name" value="P-loop containing nucleoside triphosphate hydrolases"/>
    <property type="match status" value="1"/>
</dbReference>
<dbReference type="GO" id="GO:0005524">
    <property type="term" value="F:ATP binding"/>
    <property type="evidence" value="ECO:0007669"/>
    <property type="project" value="UniProtKB-KW"/>
</dbReference>
<dbReference type="Gene3D" id="3.40.50.2300">
    <property type="match status" value="1"/>
</dbReference>
<dbReference type="Pfam" id="PF00158">
    <property type="entry name" value="Sigma54_activat"/>
    <property type="match status" value="1"/>
</dbReference>
<reference evidence="11" key="2">
    <citation type="journal article" date="2021" name="Microorganisms">
        <title>Bacterial Dimethylsulfoniopropionate Biosynthesis in the East China Sea.</title>
        <authorList>
            <person name="Liu J."/>
            <person name="Zhang Y."/>
            <person name="Liu J."/>
            <person name="Zhong H."/>
            <person name="Williams B.T."/>
            <person name="Zheng Y."/>
            <person name="Curson A.R.J."/>
            <person name="Sun C."/>
            <person name="Sun H."/>
            <person name="Song D."/>
            <person name="Wagner Mackenzie B."/>
            <person name="Bermejo Martinez A."/>
            <person name="Todd J.D."/>
            <person name="Zhang X.H."/>
        </authorList>
    </citation>
    <scope>NUCLEOTIDE SEQUENCE</scope>
    <source>
        <strain evidence="11">AESS21</strain>
    </source>
</reference>
<dbReference type="PROSITE" id="PS00688">
    <property type="entry name" value="SIGMA54_INTERACT_3"/>
    <property type="match status" value="1"/>
</dbReference>
<proteinExistence type="predicted"/>
<dbReference type="InterPro" id="IPR001789">
    <property type="entry name" value="Sig_transdc_resp-reg_receiver"/>
</dbReference>
<keyword evidence="3" id="KW-0067">ATP-binding</keyword>
<evidence type="ECO:0000256" key="2">
    <source>
        <dbReference type="ARBA" id="ARBA00022741"/>
    </source>
</evidence>
<evidence type="ECO:0000259" key="9">
    <source>
        <dbReference type="PROSITE" id="PS50045"/>
    </source>
</evidence>
<dbReference type="CDD" id="cd00009">
    <property type="entry name" value="AAA"/>
    <property type="match status" value="1"/>
</dbReference>
<dbReference type="SUPFAM" id="SSF52172">
    <property type="entry name" value="CheY-like"/>
    <property type="match status" value="1"/>
</dbReference>
<dbReference type="PROSITE" id="PS50110">
    <property type="entry name" value="RESPONSE_REGULATORY"/>
    <property type="match status" value="1"/>
</dbReference>
<dbReference type="Pfam" id="PF25601">
    <property type="entry name" value="AAA_lid_14"/>
    <property type="match status" value="1"/>
</dbReference>
<dbReference type="FunFam" id="3.40.50.300:FF:000006">
    <property type="entry name" value="DNA-binding transcriptional regulator NtrC"/>
    <property type="match status" value="1"/>
</dbReference>
<dbReference type="InterPro" id="IPR009057">
    <property type="entry name" value="Homeodomain-like_sf"/>
</dbReference>
<dbReference type="SMART" id="SM00382">
    <property type="entry name" value="AAA"/>
    <property type="match status" value="1"/>
</dbReference>
<evidence type="ECO:0000313" key="12">
    <source>
        <dbReference type="Proteomes" id="UP000705379"/>
    </source>
</evidence>
<evidence type="ECO:0000256" key="3">
    <source>
        <dbReference type="ARBA" id="ARBA00022840"/>
    </source>
</evidence>
<reference evidence="11" key="1">
    <citation type="submission" date="2018-08" db="EMBL/GenBank/DDBJ databases">
        <authorList>
            <person name="Jin W."/>
            <person name="Wang H."/>
            <person name="Yang Y."/>
            <person name="Li M."/>
            <person name="Liu J."/>
        </authorList>
    </citation>
    <scope>NUCLEOTIDE SEQUENCE</scope>
    <source>
        <strain evidence="11">AESS21</strain>
    </source>
</reference>
<dbReference type="Gene3D" id="3.40.50.300">
    <property type="entry name" value="P-loop containing nucleotide triphosphate hydrolases"/>
    <property type="match status" value="1"/>
</dbReference>
<keyword evidence="2" id="KW-0547">Nucleotide-binding</keyword>
<feature type="modified residue" description="4-aspartylphosphate" evidence="8">
    <location>
        <position position="58"/>
    </location>
</feature>
<dbReference type="InterPro" id="IPR058031">
    <property type="entry name" value="AAA_lid_NorR"/>
</dbReference>
<dbReference type="InterPro" id="IPR025662">
    <property type="entry name" value="Sigma_54_int_dom_ATP-bd_1"/>
</dbReference>
<evidence type="ECO:0000256" key="5">
    <source>
        <dbReference type="ARBA" id="ARBA00023015"/>
    </source>
</evidence>
<dbReference type="Pfam" id="PF02954">
    <property type="entry name" value="HTH_8"/>
    <property type="match status" value="1"/>
</dbReference>
<dbReference type="Gene3D" id="1.10.8.60">
    <property type="match status" value="1"/>
</dbReference>
<dbReference type="PROSITE" id="PS00675">
    <property type="entry name" value="SIGMA54_INTERACT_1"/>
    <property type="match status" value="1"/>
</dbReference>
<keyword evidence="5" id="KW-0805">Transcription regulation</keyword>
<keyword evidence="6" id="KW-0010">Activator</keyword>
<gene>
    <name evidence="11" type="ORF">DYI23_14680</name>
</gene>
<name>A0A944CGC2_9HYPH</name>
<dbReference type="GO" id="GO:0000160">
    <property type="term" value="P:phosphorelay signal transduction system"/>
    <property type="evidence" value="ECO:0007669"/>
    <property type="project" value="UniProtKB-KW"/>
</dbReference>
<dbReference type="InterPro" id="IPR011006">
    <property type="entry name" value="CheY-like_superfamily"/>
</dbReference>
<evidence type="ECO:0000313" key="11">
    <source>
        <dbReference type="EMBL" id="MBS8261468.1"/>
    </source>
</evidence>
<sequence>MTAANAKTPVLIVDDDPAMRSALRQWLGLAGFDTIEVPDADTAMRHVQPSFPGCVVSDVMLNGDDGVRLMKRIAEIDADIPVILITGHGDVPMAVDAMRSGAYDFVEKPFDPEVIAELVRRACEKRSLVLENRSLSRRLVEEGSLERRLLGNSPAMRALRERLLHFAGTDAAVLITGETGTGKEVVAQALHAFGHRKDAPFVAINAAALPETMVEAELFGHEAGAFTGADRTRIGRIEAANGGVLFLDEIVSMPIPLQPKLLRVLQEKCVDRIGGRRPVPVDFRVVSAANIEPKEAVAAKTLREDLLFRLNTIEITIPPLRERGNDSLLLFDTFINRFATQYGIAMLDVTARDEAFLRTYDWPGNVRELRNAAERFVLNAGVGRQPLEVLVIGPGHKVSDIAGGTLKDLMDSYERSVISNALRRHEGRIAEVMRELGVPRRTLNEKMTRLKLSRPQVMGDE</sequence>
<dbReference type="GO" id="GO:0043565">
    <property type="term" value="F:sequence-specific DNA binding"/>
    <property type="evidence" value="ECO:0007669"/>
    <property type="project" value="InterPro"/>
</dbReference>
<evidence type="ECO:0000256" key="4">
    <source>
        <dbReference type="ARBA" id="ARBA00023012"/>
    </source>
</evidence>
<dbReference type="PANTHER" id="PTHR32071:SF57">
    <property type="entry name" value="C4-DICARBOXYLATE TRANSPORT TRANSCRIPTIONAL REGULATORY PROTEIN DCTD"/>
    <property type="match status" value="1"/>
</dbReference>
<keyword evidence="1 8" id="KW-0597">Phosphoprotein</keyword>
<protein>
    <submittedName>
        <fullName evidence="11">Sigma-54-dependent Fis family transcriptional regulator</fullName>
    </submittedName>
</protein>
<dbReference type="Gene3D" id="1.10.10.60">
    <property type="entry name" value="Homeodomain-like"/>
    <property type="match status" value="1"/>
</dbReference>
<dbReference type="CDD" id="cd17549">
    <property type="entry name" value="REC_DctD-like"/>
    <property type="match status" value="1"/>
</dbReference>
<evidence type="ECO:0000256" key="7">
    <source>
        <dbReference type="ARBA" id="ARBA00023163"/>
    </source>
</evidence>
<dbReference type="InterPro" id="IPR002078">
    <property type="entry name" value="Sigma_54_int"/>
</dbReference>
<dbReference type="SUPFAM" id="SSF46689">
    <property type="entry name" value="Homeodomain-like"/>
    <property type="match status" value="1"/>
</dbReference>
<dbReference type="Proteomes" id="UP000705379">
    <property type="component" value="Unassembled WGS sequence"/>
</dbReference>
<evidence type="ECO:0000256" key="6">
    <source>
        <dbReference type="ARBA" id="ARBA00023159"/>
    </source>
</evidence>
<dbReference type="InterPro" id="IPR025944">
    <property type="entry name" value="Sigma_54_int_dom_CS"/>
</dbReference>
<dbReference type="EMBL" id="QTKU01000003">
    <property type="protein sequence ID" value="MBS8261468.1"/>
    <property type="molecule type" value="Genomic_DNA"/>
</dbReference>
<comment type="caution">
    <text evidence="11">The sequence shown here is derived from an EMBL/GenBank/DDBJ whole genome shotgun (WGS) entry which is preliminary data.</text>
</comment>
<dbReference type="RefSeq" id="WP_213216836.1">
    <property type="nucleotide sequence ID" value="NZ_QTKU01000003.1"/>
</dbReference>
<evidence type="ECO:0000259" key="10">
    <source>
        <dbReference type="PROSITE" id="PS50110"/>
    </source>
</evidence>
<dbReference type="PROSITE" id="PS50045">
    <property type="entry name" value="SIGMA54_INTERACT_4"/>
    <property type="match status" value="1"/>
</dbReference>
<keyword evidence="7" id="KW-0804">Transcription</keyword>
<feature type="domain" description="Response regulatory" evidence="10">
    <location>
        <begin position="9"/>
        <end position="123"/>
    </location>
</feature>
<dbReference type="Pfam" id="PF00072">
    <property type="entry name" value="Response_reg"/>
    <property type="match status" value="1"/>
</dbReference>
<dbReference type="AlphaFoldDB" id="A0A944CGC2"/>
<keyword evidence="4" id="KW-0902">Two-component regulatory system</keyword>
<dbReference type="InterPro" id="IPR027417">
    <property type="entry name" value="P-loop_NTPase"/>
</dbReference>
<organism evidence="11 12">
    <name type="scientific">Roseibium polysiphoniae</name>
    <dbReference type="NCBI Taxonomy" id="2571221"/>
    <lineage>
        <taxon>Bacteria</taxon>
        <taxon>Pseudomonadati</taxon>
        <taxon>Pseudomonadota</taxon>
        <taxon>Alphaproteobacteria</taxon>
        <taxon>Hyphomicrobiales</taxon>
        <taxon>Stappiaceae</taxon>
        <taxon>Roseibium</taxon>
    </lineage>
</organism>
<accession>A0A944CGC2</accession>
<dbReference type="GO" id="GO:0006355">
    <property type="term" value="P:regulation of DNA-templated transcription"/>
    <property type="evidence" value="ECO:0007669"/>
    <property type="project" value="InterPro"/>
</dbReference>
<evidence type="ECO:0000256" key="8">
    <source>
        <dbReference type="PROSITE-ProRule" id="PRU00169"/>
    </source>
</evidence>
<feature type="domain" description="Sigma-54 factor interaction" evidence="9">
    <location>
        <begin position="149"/>
        <end position="378"/>
    </location>
</feature>
<dbReference type="FunFam" id="3.40.50.2300:FF:000018">
    <property type="entry name" value="DNA-binding transcriptional regulator NtrC"/>
    <property type="match status" value="1"/>
</dbReference>